<evidence type="ECO:0000313" key="2">
    <source>
        <dbReference type="EMBL" id="TKR95659.1"/>
    </source>
</evidence>
<dbReference type="AlphaFoldDB" id="A0A4U5PGD2"/>
<evidence type="ECO:0000313" key="3">
    <source>
        <dbReference type="Proteomes" id="UP000298663"/>
    </source>
</evidence>
<dbReference type="EMBL" id="AZBU02000002">
    <property type="protein sequence ID" value="TKR95659.1"/>
    <property type="molecule type" value="Genomic_DNA"/>
</dbReference>
<reference evidence="2 3" key="1">
    <citation type="journal article" date="2015" name="Genome Biol.">
        <title>Comparative genomics of Steinernema reveals deeply conserved gene regulatory networks.</title>
        <authorList>
            <person name="Dillman A.R."/>
            <person name="Macchietto M."/>
            <person name="Porter C.F."/>
            <person name="Rogers A."/>
            <person name="Williams B."/>
            <person name="Antoshechkin I."/>
            <person name="Lee M.M."/>
            <person name="Goodwin Z."/>
            <person name="Lu X."/>
            <person name="Lewis E.E."/>
            <person name="Goodrich-Blair H."/>
            <person name="Stock S.P."/>
            <person name="Adams B.J."/>
            <person name="Sternberg P.W."/>
            <person name="Mortazavi A."/>
        </authorList>
    </citation>
    <scope>NUCLEOTIDE SEQUENCE [LARGE SCALE GENOMIC DNA]</scope>
    <source>
        <strain evidence="2 3">ALL</strain>
    </source>
</reference>
<keyword evidence="3" id="KW-1185">Reference proteome</keyword>
<accession>A0A4U5PGD2</accession>
<comment type="caution">
    <text evidence="2">The sequence shown here is derived from an EMBL/GenBank/DDBJ whole genome shotgun (WGS) entry which is preliminary data.</text>
</comment>
<evidence type="ECO:0000256" key="1">
    <source>
        <dbReference type="SAM" id="Phobius"/>
    </source>
</evidence>
<feature type="transmembrane region" description="Helical" evidence="1">
    <location>
        <begin position="126"/>
        <end position="147"/>
    </location>
</feature>
<protein>
    <submittedName>
        <fullName evidence="2">Uncharacterized protein</fullName>
    </submittedName>
</protein>
<name>A0A4U5PGD2_STECR</name>
<sequence>MCQTGGSCRRLFQNKRFLVIIASLTLCSCLCLIIMAFLGFALLVLSLGLNEFVSACSLCLVLGLIGLIIHYFLFKALKNGGSAAVLAYTVYEVLTGISFSSAVFFGMSTPKTVVHWLVAFVWGTDWVLACGIVNLIGGISFLCFLAFSKTNRIVTETEVLIEEASIQDISEHGQPIFEERNEESHGTLPRVVATSSDGIFSQ</sequence>
<reference evidence="2 3" key="2">
    <citation type="journal article" date="2019" name="G3 (Bethesda)">
        <title>Hybrid Assembly of the Genome of the Entomopathogenic Nematode Steinernema carpocapsae Identifies the X-Chromosome.</title>
        <authorList>
            <person name="Serra L."/>
            <person name="Macchietto M."/>
            <person name="Macias-Munoz A."/>
            <person name="McGill C.J."/>
            <person name="Rodriguez I.M."/>
            <person name="Rodriguez B."/>
            <person name="Murad R."/>
            <person name="Mortazavi A."/>
        </authorList>
    </citation>
    <scope>NUCLEOTIDE SEQUENCE [LARGE SCALE GENOMIC DNA]</scope>
    <source>
        <strain evidence="2 3">ALL</strain>
    </source>
</reference>
<proteinExistence type="predicted"/>
<feature type="transmembrane region" description="Helical" evidence="1">
    <location>
        <begin position="85"/>
        <end position="106"/>
    </location>
</feature>
<feature type="transmembrane region" description="Helical" evidence="1">
    <location>
        <begin position="17"/>
        <end position="46"/>
    </location>
</feature>
<gene>
    <name evidence="2" type="ORF">L596_009796</name>
</gene>
<keyword evidence="1" id="KW-1133">Transmembrane helix</keyword>
<feature type="transmembrane region" description="Helical" evidence="1">
    <location>
        <begin position="52"/>
        <end position="73"/>
    </location>
</feature>
<keyword evidence="1" id="KW-0472">Membrane</keyword>
<organism evidence="2 3">
    <name type="scientific">Steinernema carpocapsae</name>
    <name type="common">Entomopathogenic nematode</name>
    <dbReference type="NCBI Taxonomy" id="34508"/>
    <lineage>
        <taxon>Eukaryota</taxon>
        <taxon>Metazoa</taxon>
        <taxon>Ecdysozoa</taxon>
        <taxon>Nematoda</taxon>
        <taxon>Chromadorea</taxon>
        <taxon>Rhabditida</taxon>
        <taxon>Tylenchina</taxon>
        <taxon>Panagrolaimomorpha</taxon>
        <taxon>Strongyloidoidea</taxon>
        <taxon>Steinernematidae</taxon>
        <taxon>Steinernema</taxon>
    </lineage>
</organism>
<dbReference type="Proteomes" id="UP000298663">
    <property type="component" value="Unassembled WGS sequence"/>
</dbReference>
<keyword evidence="1" id="KW-0812">Transmembrane</keyword>